<dbReference type="RefSeq" id="WP_161111851.1">
    <property type="nucleotide sequence ID" value="NZ_JBHXVI010000003.1"/>
</dbReference>
<sequence>MVDLTVLPGLGIPTLGVEIGMDFSVAESALEGFPGWKAPRVDERRNRGFFHYEPSELSVQLIESNEEKVQAIEIYRPEADIRVLCKGIPVFEESAESTIRALSSSENPVVEDEGIRYVFPGLGIAFDRSVVPWEAFDGEGVHFESMIVSESGYFQ</sequence>
<evidence type="ECO:0000313" key="1">
    <source>
        <dbReference type="EMBL" id="MYR35040.1"/>
    </source>
</evidence>
<dbReference type="AlphaFoldDB" id="A0A7K2IYJ3"/>
<dbReference type="EMBL" id="WWHY01000001">
    <property type="protein sequence ID" value="MYR35040.1"/>
    <property type="molecule type" value="Genomic_DNA"/>
</dbReference>
<evidence type="ECO:0000313" key="2">
    <source>
        <dbReference type="Proteomes" id="UP000467124"/>
    </source>
</evidence>
<reference evidence="1 2" key="1">
    <citation type="journal article" date="2019" name="Nat. Commun.">
        <title>The antimicrobial potential of Streptomyces from insect microbiomes.</title>
        <authorList>
            <person name="Chevrette M.G."/>
            <person name="Carlson C.M."/>
            <person name="Ortega H.E."/>
            <person name="Thomas C."/>
            <person name="Ananiev G.E."/>
            <person name="Barns K.J."/>
            <person name="Book A.J."/>
            <person name="Cagnazzo J."/>
            <person name="Carlos C."/>
            <person name="Flanigan W."/>
            <person name="Grubbs K.J."/>
            <person name="Horn H.A."/>
            <person name="Hoffmann F.M."/>
            <person name="Klassen J.L."/>
            <person name="Knack J.J."/>
            <person name="Lewin G.R."/>
            <person name="McDonald B.R."/>
            <person name="Muller L."/>
            <person name="Melo W.G.P."/>
            <person name="Pinto-Tomas A.A."/>
            <person name="Schmitz A."/>
            <person name="Wendt-Pienkowski E."/>
            <person name="Wildman S."/>
            <person name="Zhao M."/>
            <person name="Zhang F."/>
            <person name="Bugni T.S."/>
            <person name="Andes D.R."/>
            <person name="Pupo M.T."/>
            <person name="Currie C.R."/>
        </authorList>
    </citation>
    <scope>NUCLEOTIDE SEQUENCE [LARGE SCALE GENOMIC DNA]</scope>
    <source>
        <strain evidence="1 2">SID5840</strain>
    </source>
</reference>
<dbReference type="Proteomes" id="UP000467124">
    <property type="component" value="Unassembled WGS sequence"/>
</dbReference>
<accession>A0A7K2IYJ3</accession>
<proteinExistence type="predicted"/>
<comment type="caution">
    <text evidence="1">The sequence shown here is derived from an EMBL/GenBank/DDBJ whole genome shotgun (WGS) entry which is preliminary data.</text>
</comment>
<protein>
    <submittedName>
        <fullName evidence="1">Uncharacterized protein</fullName>
    </submittedName>
</protein>
<gene>
    <name evidence="1" type="ORF">GTW20_22950</name>
</gene>
<organism evidence="1 2">
    <name type="scientific">Nocardiopsis alba</name>
    <dbReference type="NCBI Taxonomy" id="53437"/>
    <lineage>
        <taxon>Bacteria</taxon>
        <taxon>Bacillati</taxon>
        <taxon>Actinomycetota</taxon>
        <taxon>Actinomycetes</taxon>
        <taxon>Streptosporangiales</taxon>
        <taxon>Nocardiopsidaceae</taxon>
        <taxon>Nocardiopsis</taxon>
    </lineage>
</organism>
<name>A0A7K2IYJ3_9ACTN</name>